<evidence type="ECO:0000256" key="2">
    <source>
        <dbReference type="SAM" id="Phobius"/>
    </source>
</evidence>
<keyword evidence="2" id="KW-0812">Transmembrane</keyword>
<accession>A0AAD4PYV9</accession>
<proteinExistence type="predicted"/>
<dbReference type="GeneID" id="70250983"/>
<keyword evidence="2" id="KW-1133">Transmembrane helix</keyword>
<keyword evidence="4" id="KW-1185">Reference proteome</keyword>
<evidence type="ECO:0000313" key="4">
    <source>
        <dbReference type="Proteomes" id="UP001201262"/>
    </source>
</evidence>
<protein>
    <submittedName>
        <fullName evidence="3">Uncharacterized protein</fullName>
    </submittedName>
</protein>
<evidence type="ECO:0000256" key="1">
    <source>
        <dbReference type="SAM" id="MobiDB-lite"/>
    </source>
</evidence>
<dbReference type="EMBL" id="JAJTJA010000008">
    <property type="protein sequence ID" value="KAH8695593.1"/>
    <property type="molecule type" value="Genomic_DNA"/>
</dbReference>
<keyword evidence="2" id="KW-0472">Membrane</keyword>
<evidence type="ECO:0000313" key="3">
    <source>
        <dbReference type="EMBL" id="KAH8695593.1"/>
    </source>
</evidence>
<reference evidence="3" key="1">
    <citation type="submission" date="2021-12" db="EMBL/GenBank/DDBJ databases">
        <title>Convergent genome expansion in fungi linked to evolution of root-endophyte symbiosis.</title>
        <authorList>
            <consortium name="DOE Joint Genome Institute"/>
            <person name="Ke Y.-H."/>
            <person name="Bonito G."/>
            <person name="Liao H.-L."/>
            <person name="Looney B."/>
            <person name="Rojas-Flechas A."/>
            <person name="Nash J."/>
            <person name="Hameed K."/>
            <person name="Schadt C."/>
            <person name="Martin F."/>
            <person name="Crous P.W."/>
            <person name="Miettinen O."/>
            <person name="Magnuson J.K."/>
            <person name="Labbe J."/>
            <person name="Jacobson D."/>
            <person name="Doktycz M.J."/>
            <person name="Veneault-Fourrey C."/>
            <person name="Kuo A."/>
            <person name="Mondo S."/>
            <person name="Calhoun S."/>
            <person name="Riley R."/>
            <person name="Ohm R."/>
            <person name="LaButti K."/>
            <person name="Andreopoulos B."/>
            <person name="Pangilinan J."/>
            <person name="Nolan M."/>
            <person name="Tritt A."/>
            <person name="Clum A."/>
            <person name="Lipzen A."/>
            <person name="Daum C."/>
            <person name="Barry K."/>
            <person name="Grigoriev I.V."/>
            <person name="Vilgalys R."/>
        </authorList>
    </citation>
    <scope>NUCLEOTIDE SEQUENCE</scope>
    <source>
        <strain evidence="3">PMI_201</strain>
    </source>
</reference>
<feature type="compositionally biased region" description="Low complexity" evidence="1">
    <location>
        <begin position="45"/>
        <end position="64"/>
    </location>
</feature>
<sequence length="225" mass="23151">MDISKPAHKSPPYFTQLIADASYSSRVTLGDGQVRAVHQLHGRDTTSTASGTTSTASDATTAVSTVDTSSTTTSAFSATKDSTSTITASTTTTATSATTSTSTSSLTSSTGVSTTSFTATSTVSVSKTTVSTTSSSSGTTSSTNAELAAWNHAGEIRAIVIFSLLSAVALGTTLYIFIKKRVNSKKERASRLSSAGSSHSTIPLTTLRKEDSKTIRESIMFSQGV</sequence>
<gene>
    <name evidence="3" type="ORF">BGW36DRAFT_429465</name>
</gene>
<dbReference type="RefSeq" id="XP_046070735.1">
    <property type="nucleotide sequence ID" value="XM_046220696.1"/>
</dbReference>
<dbReference type="AlphaFoldDB" id="A0AAD4PYV9"/>
<dbReference type="Proteomes" id="UP001201262">
    <property type="component" value="Unassembled WGS sequence"/>
</dbReference>
<feature type="transmembrane region" description="Helical" evidence="2">
    <location>
        <begin position="158"/>
        <end position="178"/>
    </location>
</feature>
<feature type="region of interest" description="Disordered" evidence="1">
    <location>
        <begin position="87"/>
        <end position="114"/>
    </location>
</feature>
<organism evidence="3 4">
    <name type="scientific">Talaromyces proteolyticus</name>
    <dbReference type="NCBI Taxonomy" id="1131652"/>
    <lineage>
        <taxon>Eukaryota</taxon>
        <taxon>Fungi</taxon>
        <taxon>Dikarya</taxon>
        <taxon>Ascomycota</taxon>
        <taxon>Pezizomycotina</taxon>
        <taxon>Eurotiomycetes</taxon>
        <taxon>Eurotiomycetidae</taxon>
        <taxon>Eurotiales</taxon>
        <taxon>Trichocomaceae</taxon>
        <taxon>Talaromyces</taxon>
        <taxon>Talaromyces sect. Bacilispori</taxon>
    </lineage>
</organism>
<comment type="caution">
    <text evidence="3">The sequence shown here is derived from an EMBL/GenBank/DDBJ whole genome shotgun (WGS) entry which is preliminary data.</text>
</comment>
<name>A0AAD4PYV9_9EURO</name>
<feature type="region of interest" description="Disordered" evidence="1">
    <location>
        <begin position="40"/>
        <end position="64"/>
    </location>
</feature>